<sequence length="372" mass="41181">MTQTQDAARLQHSREDARIGIETVVEEEGTTFKDKNALITGVNKGSIDAKTLKGSKQDVEALVDHIYTTLDLDYVISFTVILENCCELDGLDDKSELAQCIMLQVSFVSSLNHGPPKARVNIFYLVGAVISIARVKPVWGDLSGAFGLIADLIRIRVNVTKRLSVIAHDNAVGVKFPLRVPKLPGAHTLKSLSHLRDPIDLDKVVDISGFGEVGLWGYSRTQWETELEGDRTLEHFDGHLKDGILRVGWVGVKTGDPVDDKDAIREKVVQTIEELDWYKCNALKTMWEGERPDDYGKGITPEIVAGGKLYNIVVANEHMGKDLLKRGGIKKRVFIALNEICPFKLSAEHTAKHVEPGKVWPAIKLVGYGLPR</sequence>
<accession>A0A9P5MNH2</accession>
<dbReference type="Gene3D" id="3.40.50.720">
    <property type="entry name" value="NAD(P)-binding Rossmann-like Domain"/>
    <property type="match status" value="1"/>
</dbReference>
<keyword evidence="2" id="KW-1185">Reference proteome</keyword>
<dbReference type="Proteomes" id="UP000759537">
    <property type="component" value="Unassembled WGS sequence"/>
</dbReference>
<dbReference type="InterPro" id="IPR036277">
    <property type="entry name" value="SMC_hinge_sf"/>
</dbReference>
<dbReference type="AlphaFoldDB" id="A0A9P5MNH2"/>
<reference evidence="1" key="1">
    <citation type="submission" date="2019-10" db="EMBL/GenBank/DDBJ databases">
        <authorList>
            <consortium name="DOE Joint Genome Institute"/>
            <person name="Kuo A."/>
            <person name="Miyauchi S."/>
            <person name="Kiss E."/>
            <person name="Drula E."/>
            <person name="Kohler A."/>
            <person name="Sanchez-Garcia M."/>
            <person name="Andreopoulos B."/>
            <person name="Barry K.W."/>
            <person name="Bonito G."/>
            <person name="Buee M."/>
            <person name="Carver A."/>
            <person name="Chen C."/>
            <person name="Cichocki N."/>
            <person name="Clum A."/>
            <person name="Culley D."/>
            <person name="Crous P.W."/>
            <person name="Fauchery L."/>
            <person name="Girlanda M."/>
            <person name="Hayes R."/>
            <person name="Keri Z."/>
            <person name="LaButti K."/>
            <person name="Lipzen A."/>
            <person name="Lombard V."/>
            <person name="Magnuson J."/>
            <person name="Maillard F."/>
            <person name="Morin E."/>
            <person name="Murat C."/>
            <person name="Nolan M."/>
            <person name="Ohm R."/>
            <person name="Pangilinan J."/>
            <person name="Pereira M."/>
            <person name="Perotto S."/>
            <person name="Peter M."/>
            <person name="Riley R."/>
            <person name="Sitrit Y."/>
            <person name="Stielow B."/>
            <person name="Szollosi G."/>
            <person name="Zifcakova L."/>
            <person name="Stursova M."/>
            <person name="Spatafora J.W."/>
            <person name="Tedersoo L."/>
            <person name="Vaario L.-M."/>
            <person name="Yamada A."/>
            <person name="Yan M."/>
            <person name="Wang P."/>
            <person name="Xu J."/>
            <person name="Bruns T."/>
            <person name="Baldrian P."/>
            <person name="Vilgalys R."/>
            <person name="Henrissat B."/>
            <person name="Grigoriev I.V."/>
            <person name="Hibbett D."/>
            <person name="Nagy L.G."/>
            <person name="Martin F.M."/>
        </authorList>
    </citation>
    <scope>NUCLEOTIDE SEQUENCE</scope>
    <source>
        <strain evidence="1">Prilba</strain>
    </source>
</reference>
<protein>
    <submittedName>
        <fullName evidence="1">Uncharacterized protein</fullName>
    </submittedName>
</protein>
<comment type="caution">
    <text evidence="1">The sequence shown here is derived from an EMBL/GenBank/DDBJ whole genome shotgun (WGS) entry which is preliminary data.</text>
</comment>
<evidence type="ECO:0000313" key="2">
    <source>
        <dbReference type="Proteomes" id="UP000759537"/>
    </source>
</evidence>
<dbReference type="Gene3D" id="3.40.47.10">
    <property type="match status" value="1"/>
</dbReference>
<dbReference type="SUPFAM" id="SSF75553">
    <property type="entry name" value="Smc hinge domain"/>
    <property type="match status" value="1"/>
</dbReference>
<dbReference type="GO" id="GO:0005524">
    <property type="term" value="F:ATP binding"/>
    <property type="evidence" value="ECO:0007669"/>
    <property type="project" value="InterPro"/>
</dbReference>
<dbReference type="GO" id="GO:0016746">
    <property type="term" value="F:acyltransferase activity"/>
    <property type="evidence" value="ECO:0007669"/>
    <property type="project" value="InterPro"/>
</dbReference>
<dbReference type="GO" id="GO:0005694">
    <property type="term" value="C:chromosome"/>
    <property type="evidence" value="ECO:0007669"/>
    <property type="project" value="InterPro"/>
</dbReference>
<organism evidence="1 2">
    <name type="scientific">Russula ochroleuca</name>
    <dbReference type="NCBI Taxonomy" id="152965"/>
    <lineage>
        <taxon>Eukaryota</taxon>
        <taxon>Fungi</taxon>
        <taxon>Dikarya</taxon>
        <taxon>Basidiomycota</taxon>
        <taxon>Agaricomycotina</taxon>
        <taxon>Agaricomycetes</taxon>
        <taxon>Russulales</taxon>
        <taxon>Russulaceae</taxon>
        <taxon>Russula</taxon>
    </lineage>
</organism>
<dbReference type="InterPro" id="IPR016039">
    <property type="entry name" value="Thiolase-like"/>
</dbReference>
<dbReference type="EMBL" id="WHVB01000036">
    <property type="protein sequence ID" value="KAF8467452.1"/>
    <property type="molecule type" value="Genomic_DNA"/>
</dbReference>
<gene>
    <name evidence="1" type="ORF">DFH94DRAFT_857220</name>
</gene>
<dbReference type="OrthoDB" id="3250906at2759"/>
<evidence type="ECO:0000313" key="1">
    <source>
        <dbReference type="EMBL" id="KAF8467452.1"/>
    </source>
</evidence>
<name>A0A9P5MNH2_9AGAM</name>
<reference evidence="1" key="2">
    <citation type="journal article" date="2020" name="Nat. Commun.">
        <title>Large-scale genome sequencing of mycorrhizal fungi provides insights into the early evolution of symbiotic traits.</title>
        <authorList>
            <person name="Miyauchi S."/>
            <person name="Kiss E."/>
            <person name="Kuo A."/>
            <person name="Drula E."/>
            <person name="Kohler A."/>
            <person name="Sanchez-Garcia M."/>
            <person name="Morin E."/>
            <person name="Andreopoulos B."/>
            <person name="Barry K.W."/>
            <person name="Bonito G."/>
            <person name="Buee M."/>
            <person name="Carver A."/>
            <person name="Chen C."/>
            <person name="Cichocki N."/>
            <person name="Clum A."/>
            <person name="Culley D."/>
            <person name="Crous P.W."/>
            <person name="Fauchery L."/>
            <person name="Girlanda M."/>
            <person name="Hayes R.D."/>
            <person name="Keri Z."/>
            <person name="LaButti K."/>
            <person name="Lipzen A."/>
            <person name="Lombard V."/>
            <person name="Magnuson J."/>
            <person name="Maillard F."/>
            <person name="Murat C."/>
            <person name="Nolan M."/>
            <person name="Ohm R.A."/>
            <person name="Pangilinan J."/>
            <person name="Pereira M.F."/>
            <person name="Perotto S."/>
            <person name="Peter M."/>
            <person name="Pfister S."/>
            <person name="Riley R."/>
            <person name="Sitrit Y."/>
            <person name="Stielow J.B."/>
            <person name="Szollosi G."/>
            <person name="Zifcakova L."/>
            <person name="Stursova M."/>
            <person name="Spatafora J.W."/>
            <person name="Tedersoo L."/>
            <person name="Vaario L.M."/>
            <person name="Yamada A."/>
            <person name="Yan M."/>
            <person name="Wang P."/>
            <person name="Xu J."/>
            <person name="Bruns T."/>
            <person name="Baldrian P."/>
            <person name="Vilgalys R."/>
            <person name="Dunand C."/>
            <person name="Henrissat B."/>
            <person name="Grigoriev I.V."/>
            <person name="Hibbett D."/>
            <person name="Nagy L.G."/>
            <person name="Martin F.M."/>
        </authorList>
    </citation>
    <scope>NUCLEOTIDE SEQUENCE</scope>
    <source>
        <strain evidence="1">Prilba</strain>
    </source>
</reference>
<proteinExistence type="predicted"/>
<dbReference type="GO" id="GO:0051276">
    <property type="term" value="P:chromosome organization"/>
    <property type="evidence" value="ECO:0007669"/>
    <property type="project" value="InterPro"/>
</dbReference>